<keyword evidence="8" id="KW-1185">Reference proteome</keyword>
<dbReference type="EMBL" id="CP003923">
    <property type="protein sequence ID" value="AIC93381.1"/>
    <property type="molecule type" value="Genomic_DNA"/>
</dbReference>
<dbReference type="KEGG" id="ble:BleG1_0773"/>
<dbReference type="PATRIC" id="fig|1246626.3.peg.771"/>
<dbReference type="PANTHER" id="PTHR30061:SF50">
    <property type="entry name" value="MALTOSE_MALTODEXTRIN-BINDING PERIPLASMIC PROTEIN"/>
    <property type="match status" value="1"/>
</dbReference>
<dbReference type="InterPro" id="IPR006059">
    <property type="entry name" value="SBP"/>
</dbReference>
<evidence type="ECO:0000313" key="7">
    <source>
        <dbReference type="EMBL" id="AIC93381.1"/>
    </source>
</evidence>
<name>A0A060LPX8_9BACI</name>
<comment type="similarity">
    <text evidence="1 6">Belongs to the bacterial solute-binding protein 1 family.</text>
</comment>
<dbReference type="GO" id="GO:0042956">
    <property type="term" value="P:maltodextrin transmembrane transport"/>
    <property type="evidence" value="ECO:0007669"/>
    <property type="project" value="TreeGrafter"/>
</dbReference>
<keyword evidence="6" id="KW-1003">Cell membrane</keyword>
<evidence type="ECO:0000256" key="1">
    <source>
        <dbReference type="ARBA" id="ARBA00008520"/>
    </source>
</evidence>
<dbReference type="SUPFAM" id="SSF53850">
    <property type="entry name" value="Periplasmic binding protein-like II"/>
    <property type="match status" value="1"/>
</dbReference>
<dbReference type="STRING" id="1246626.BleG1_0773"/>
<dbReference type="PROSITE" id="PS01037">
    <property type="entry name" value="SBP_BACTERIAL_1"/>
    <property type="match status" value="1"/>
</dbReference>
<evidence type="ECO:0000256" key="5">
    <source>
        <dbReference type="ARBA" id="ARBA00030303"/>
    </source>
</evidence>
<dbReference type="Pfam" id="PF13416">
    <property type="entry name" value="SBP_bac_8"/>
    <property type="match status" value="1"/>
</dbReference>
<evidence type="ECO:0000256" key="2">
    <source>
        <dbReference type="ARBA" id="ARBA00022448"/>
    </source>
</evidence>
<proteinExistence type="inferred from homology"/>
<dbReference type="GO" id="GO:0015768">
    <property type="term" value="P:maltose transport"/>
    <property type="evidence" value="ECO:0007669"/>
    <property type="project" value="TreeGrafter"/>
</dbReference>
<comment type="subcellular location">
    <subcellularLocation>
        <location evidence="6">Cell membrane</location>
        <topology evidence="6">Lipid-anchor</topology>
    </subcellularLocation>
</comment>
<evidence type="ECO:0000256" key="6">
    <source>
        <dbReference type="RuleBase" id="RU365005"/>
    </source>
</evidence>
<organism evidence="7 8">
    <name type="scientific">Shouchella lehensis G1</name>
    <dbReference type="NCBI Taxonomy" id="1246626"/>
    <lineage>
        <taxon>Bacteria</taxon>
        <taxon>Bacillati</taxon>
        <taxon>Bacillota</taxon>
        <taxon>Bacilli</taxon>
        <taxon>Bacillales</taxon>
        <taxon>Bacillaceae</taxon>
        <taxon>Shouchella</taxon>
    </lineage>
</organism>
<dbReference type="InterPro" id="IPR006060">
    <property type="entry name" value="Maltose/Cyclodextrin-bd"/>
</dbReference>
<dbReference type="eggNOG" id="COG2182">
    <property type="taxonomic scope" value="Bacteria"/>
</dbReference>
<keyword evidence="6" id="KW-0472">Membrane</keyword>
<reference evidence="7 8" key="1">
    <citation type="journal article" date="2014" name="Gene">
        <title>A comparative genomic analysis of the alkalitolerant soil bacterium Bacillus lehensis G1.</title>
        <authorList>
            <person name="Noor Y.M."/>
            <person name="Samsulrizal N.H."/>
            <person name="Jema'on N.A."/>
            <person name="Low K.O."/>
            <person name="Ramli A.N."/>
            <person name="Alias N.I."/>
            <person name="Damis S.I."/>
            <person name="Fuzi S.F."/>
            <person name="Isa M.N."/>
            <person name="Murad A.M."/>
            <person name="Raih M.F."/>
            <person name="Bakar F.D."/>
            <person name="Najimudin N."/>
            <person name="Mahadi N.M."/>
            <person name="Illias R.M."/>
        </authorList>
    </citation>
    <scope>NUCLEOTIDE SEQUENCE [LARGE SCALE GENOMIC DNA]</scope>
    <source>
        <strain evidence="7 8">G1</strain>
    </source>
</reference>
<keyword evidence="4" id="KW-0732">Signal</keyword>
<dbReference type="OrthoDB" id="9766758at2"/>
<dbReference type="PROSITE" id="PS51257">
    <property type="entry name" value="PROKAR_LIPOPROTEIN"/>
    <property type="match status" value="1"/>
</dbReference>
<sequence length="418" mass="45990">MKKWQYPISAIAVLALFSACGPDREGVLEELETEPATEENKPESLHIWVNDDERELVAYREIGDNFEEETGIEVRITPFGMGDQLEAMSLDAPAGGGPDLFYQPNDMVGSITLQGLAADIELTPEQEAGYLEGTLDALTYEGELAGVPAAVETYALFYNTDILSEPPTTIEELEAIGEEYTNAGTNEFGFLLESKEMYFAYPFYDAYGGYIFAEDGGDYDTLDLGLANDGAVEGGEVLQRFHQEGYLPQNLNADILNGLFLDGSVGAVFSGPWNIAEYGENLGDSLKTAPLPTVNGNPMRSLGGVKAWMVNGYSDHISWATELAVFMTNDESAQIFFEHKREIPARAEVNLDDELYEGFQEQLEHAYFMPNVPEVSAVWGPMGDANVFISQGHDVREVLEETVELINDEIQIMGAGRE</sequence>
<dbReference type="PRINTS" id="PR00181">
    <property type="entry name" value="MALTOSEBP"/>
</dbReference>
<accession>A0A060LPX8</accession>
<dbReference type="RefSeq" id="WP_038477384.1">
    <property type="nucleotide sequence ID" value="NZ_CP003923.1"/>
</dbReference>
<dbReference type="HOGENOM" id="CLU_031285_17_2_9"/>
<keyword evidence="6" id="KW-0449">Lipoprotein</keyword>
<dbReference type="GO" id="GO:1901982">
    <property type="term" value="F:maltose binding"/>
    <property type="evidence" value="ECO:0007669"/>
    <property type="project" value="TreeGrafter"/>
</dbReference>
<dbReference type="InterPro" id="IPR006061">
    <property type="entry name" value="SBP_1_CS"/>
</dbReference>
<dbReference type="PANTHER" id="PTHR30061">
    <property type="entry name" value="MALTOSE-BINDING PERIPLASMIC PROTEIN"/>
    <property type="match status" value="1"/>
</dbReference>
<evidence type="ECO:0000256" key="3">
    <source>
        <dbReference type="ARBA" id="ARBA00022597"/>
    </source>
</evidence>
<gene>
    <name evidence="7" type="ORF">BleG1_0773</name>
</gene>
<dbReference type="GO" id="GO:0055052">
    <property type="term" value="C:ATP-binding cassette (ABC) transporter complex, substrate-binding subunit-containing"/>
    <property type="evidence" value="ECO:0007669"/>
    <property type="project" value="TreeGrafter"/>
</dbReference>
<dbReference type="Proteomes" id="UP000027142">
    <property type="component" value="Chromosome"/>
</dbReference>
<keyword evidence="2 6" id="KW-0813">Transport</keyword>
<dbReference type="Gene3D" id="3.40.190.10">
    <property type="entry name" value="Periplasmic binding protein-like II"/>
    <property type="match status" value="2"/>
</dbReference>
<protein>
    <recommendedName>
        <fullName evidence="5 6">Maltodextrin-binding protein</fullName>
    </recommendedName>
</protein>
<evidence type="ECO:0000256" key="4">
    <source>
        <dbReference type="ARBA" id="ARBA00022729"/>
    </source>
</evidence>
<dbReference type="AlphaFoldDB" id="A0A060LPX8"/>
<evidence type="ECO:0000313" key="8">
    <source>
        <dbReference type="Proteomes" id="UP000027142"/>
    </source>
</evidence>
<dbReference type="GO" id="GO:0015144">
    <property type="term" value="F:carbohydrate transmembrane transporter activity"/>
    <property type="evidence" value="ECO:0007669"/>
    <property type="project" value="InterPro"/>
</dbReference>
<keyword evidence="3 6" id="KW-0762">Sugar transport</keyword>